<gene>
    <name evidence="2" type="ORF">K7C98_10265</name>
</gene>
<name>A0ABS7TN93_9BACT</name>
<evidence type="ECO:0000313" key="2">
    <source>
        <dbReference type="EMBL" id="MBZ5709646.1"/>
    </source>
</evidence>
<feature type="region of interest" description="Disordered" evidence="1">
    <location>
        <begin position="413"/>
        <end position="473"/>
    </location>
</feature>
<accession>A0ABS7TN93</accession>
<evidence type="ECO:0000313" key="3">
    <source>
        <dbReference type="Proteomes" id="UP001139031"/>
    </source>
</evidence>
<protein>
    <submittedName>
        <fullName evidence="2">Uncharacterized protein</fullName>
    </submittedName>
</protein>
<reference evidence="2" key="1">
    <citation type="submission" date="2021-08" db="EMBL/GenBank/DDBJ databases">
        <authorList>
            <person name="Stevens D.C."/>
        </authorList>
    </citation>
    <scope>NUCLEOTIDE SEQUENCE</scope>
    <source>
        <strain evidence="2">DSM 53165</strain>
    </source>
</reference>
<feature type="compositionally biased region" description="Acidic residues" evidence="1">
    <location>
        <begin position="424"/>
        <end position="469"/>
    </location>
</feature>
<dbReference type="EMBL" id="JAIRAU010000008">
    <property type="protein sequence ID" value="MBZ5709646.1"/>
    <property type="molecule type" value="Genomic_DNA"/>
</dbReference>
<dbReference type="Proteomes" id="UP001139031">
    <property type="component" value="Unassembled WGS sequence"/>
</dbReference>
<proteinExistence type="predicted"/>
<organism evidence="2 3">
    <name type="scientific">Nannocystis pusilla</name>
    <dbReference type="NCBI Taxonomy" id="889268"/>
    <lineage>
        <taxon>Bacteria</taxon>
        <taxon>Pseudomonadati</taxon>
        <taxon>Myxococcota</taxon>
        <taxon>Polyangia</taxon>
        <taxon>Nannocystales</taxon>
        <taxon>Nannocystaceae</taxon>
        <taxon>Nannocystis</taxon>
    </lineage>
</organism>
<evidence type="ECO:0000256" key="1">
    <source>
        <dbReference type="SAM" id="MobiDB-lite"/>
    </source>
</evidence>
<comment type="caution">
    <text evidence="2">The sequence shown here is derived from an EMBL/GenBank/DDBJ whole genome shotgun (WGS) entry which is preliminary data.</text>
</comment>
<keyword evidence="3" id="KW-1185">Reference proteome</keyword>
<sequence length="519" mass="58003">MSLAERAPSEKPAITAWRVGRIRRSATITPATTLQLDEARLELHIDGPMARAELVWPADYGTRMLAYGPYSDVMERVIECGRYGVGCGPLASSRPHQWQEFKQDGSYRAITSRGELRVLPFGSKFALVHVLTDGGVAWLSVHDDRTDALRSAFASVGKARPRPLTVRYRGRVLELTVASIRGVLAYCRLDPTNDLVLLPTEDAEHVELTIIGDATVTVRVIPVQELGQREELWSDEPPRVVMRTPIHSPPPPPRQAAVVAPARVAEPADTILGIPVRRPAPISCRCKVPADVLECIRFRAQQIADLQPMSPNDPTGWSKKLRRELAEGMVALAARGRDIRGVGRELRQAIEKVLGYRLTGGPRSFRYAIAAYRLYSKFVRLEGRQTVFVFSELLRPDSELMRWLRGGVDLAEADDSSTDGFVNPDEDADFDPELGESTDESENDDEVSPDLANDDEVADDDTRDGEADPLAELRRILPPKPKFLYYTPKYHVDLFERDRQRRIQLADAAKKKDKKDEPS</sequence>
<dbReference type="RefSeq" id="WP_224191421.1">
    <property type="nucleotide sequence ID" value="NZ_JAIRAU010000008.1"/>
</dbReference>